<name>W7TEZ2_9STRA</name>
<comment type="caution">
    <text evidence="2">The sequence shown here is derived from an EMBL/GenBank/DDBJ whole genome shotgun (WGS) entry which is preliminary data.</text>
</comment>
<protein>
    <submittedName>
        <fullName evidence="2">Uncharacterized protein</fullName>
    </submittedName>
</protein>
<dbReference type="EMBL" id="AZIL01001160">
    <property type="protein sequence ID" value="EWM24732.1"/>
    <property type="molecule type" value="Genomic_DNA"/>
</dbReference>
<reference evidence="2 3" key="1">
    <citation type="journal article" date="2014" name="Mol. Plant">
        <title>Chromosome Scale Genome Assembly and Transcriptome Profiling of Nannochloropsis gaditana in Nitrogen Depletion.</title>
        <authorList>
            <person name="Corteggiani Carpinelli E."/>
            <person name="Telatin A."/>
            <person name="Vitulo N."/>
            <person name="Forcato C."/>
            <person name="D'Angelo M."/>
            <person name="Schiavon R."/>
            <person name="Vezzi A."/>
            <person name="Giacometti G.M."/>
            <person name="Morosinotto T."/>
            <person name="Valle G."/>
        </authorList>
    </citation>
    <scope>NUCLEOTIDE SEQUENCE [LARGE SCALE GENOMIC DNA]</scope>
    <source>
        <strain evidence="2 3">B-31</strain>
    </source>
</reference>
<sequence length="106" mass="11385">MHSRAARAAAEFGRGIRREGGKEKGETSPASSSSSLSWMESVGGRDEVEEEEEEEGGREGGREGERECGREEAGEGEDRHSWPFEMDLEPRHSALGSDAGGGHGPK</sequence>
<keyword evidence="3" id="KW-1185">Reference proteome</keyword>
<feature type="compositionally biased region" description="Basic and acidic residues" evidence="1">
    <location>
        <begin position="14"/>
        <end position="26"/>
    </location>
</feature>
<evidence type="ECO:0000313" key="3">
    <source>
        <dbReference type="Proteomes" id="UP000019335"/>
    </source>
</evidence>
<accession>W7TEZ2</accession>
<dbReference type="Proteomes" id="UP000019335">
    <property type="component" value="Chromosome 13"/>
</dbReference>
<feature type="compositionally biased region" description="Low complexity" evidence="1">
    <location>
        <begin position="28"/>
        <end position="41"/>
    </location>
</feature>
<feature type="region of interest" description="Disordered" evidence="1">
    <location>
        <begin position="1"/>
        <end position="106"/>
    </location>
</feature>
<organism evidence="2 3">
    <name type="scientific">Nannochloropsis gaditana</name>
    <dbReference type="NCBI Taxonomy" id="72520"/>
    <lineage>
        <taxon>Eukaryota</taxon>
        <taxon>Sar</taxon>
        <taxon>Stramenopiles</taxon>
        <taxon>Ochrophyta</taxon>
        <taxon>Eustigmatophyceae</taxon>
        <taxon>Eustigmatales</taxon>
        <taxon>Monodopsidaceae</taxon>
        <taxon>Nannochloropsis</taxon>
    </lineage>
</organism>
<feature type="compositionally biased region" description="Acidic residues" evidence="1">
    <location>
        <begin position="47"/>
        <end position="56"/>
    </location>
</feature>
<evidence type="ECO:0000256" key="1">
    <source>
        <dbReference type="SAM" id="MobiDB-lite"/>
    </source>
</evidence>
<feature type="compositionally biased region" description="Basic and acidic residues" evidence="1">
    <location>
        <begin position="57"/>
        <end position="92"/>
    </location>
</feature>
<evidence type="ECO:0000313" key="2">
    <source>
        <dbReference type="EMBL" id="EWM24732.1"/>
    </source>
</evidence>
<gene>
    <name evidence="2" type="ORF">Naga_103833g1</name>
</gene>
<proteinExistence type="predicted"/>
<dbReference type="AlphaFoldDB" id="W7TEZ2"/>
<feature type="compositionally biased region" description="Low complexity" evidence="1">
    <location>
        <begin position="1"/>
        <end position="13"/>
    </location>
</feature>